<gene>
    <name evidence="1" type="ORF">NQ176_g7360</name>
</gene>
<dbReference type="EMBL" id="JANJQO010001219">
    <property type="protein sequence ID" value="KAJ2972078.1"/>
    <property type="molecule type" value="Genomic_DNA"/>
</dbReference>
<keyword evidence="2" id="KW-1185">Reference proteome</keyword>
<accession>A0ACC1N0U0</accession>
<evidence type="ECO:0000313" key="1">
    <source>
        <dbReference type="EMBL" id="KAJ2972078.1"/>
    </source>
</evidence>
<organism evidence="1 2">
    <name type="scientific">Zarea fungicola</name>
    <dbReference type="NCBI Taxonomy" id="93591"/>
    <lineage>
        <taxon>Eukaryota</taxon>
        <taxon>Fungi</taxon>
        <taxon>Dikarya</taxon>
        <taxon>Ascomycota</taxon>
        <taxon>Pezizomycotina</taxon>
        <taxon>Sordariomycetes</taxon>
        <taxon>Hypocreomycetidae</taxon>
        <taxon>Hypocreales</taxon>
        <taxon>Cordycipitaceae</taxon>
        <taxon>Zarea</taxon>
    </lineage>
</organism>
<comment type="caution">
    <text evidence="1">The sequence shown here is derived from an EMBL/GenBank/DDBJ whole genome shotgun (WGS) entry which is preliminary data.</text>
</comment>
<sequence length="462" mass="52692">MIQPYIDFSATPASITADAERLVIEARHQRDELVRNIVPEQATFTNVMLALAQMQDNFAIEANILSFYRRVSADADIRAASAKAQNLFDDFHAECCIREDIFKLVDAVHQSNGDLLEESSLLLETFHTRFARSGLGIQDATSRERYTDIQSRLSKIHAEFQQNLGQRTEMVSFTLAELTGVPESIVGQLQTEPSSNKLRVDLSNPAHRNILSFALNTNTRKELYLAIESRCRGNVSIVHEAVELRYEMARLLGFTNYAAFQLQSRMAKTPGHVQEFLAAVRSKLVPFGLRSLEALKDLKKSDGNSDESFLWDYEFYQSRMLKSSLSIDRTRIKEYFPLQNTTTAILNLVAHLFGISFDEIKASEFEMWHKDVQMFAAHDNENGGGGFLGYLYLDLFKREGKHPHEACLSLQPVSFRLSFFTDTPHKQIRVPRNLNSDRDLLGKMELGIIHQLRYFAHFPSRP</sequence>
<reference evidence="1" key="1">
    <citation type="submission" date="2022-08" db="EMBL/GenBank/DDBJ databases">
        <title>Genome Sequence of Lecanicillium fungicola.</title>
        <authorList>
            <person name="Buettner E."/>
        </authorList>
    </citation>
    <scope>NUCLEOTIDE SEQUENCE</scope>
    <source>
        <strain evidence="1">Babe33</strain>
    </source>
</reference>
<proteinExistence type="predicted"/>
<protein>
    <submittedName>
        <fullName evidence="1">Uncharacterized protein</fullName>
    </submittedName>
</protein>
<name>A0ACC1N0U0_9HYPO</name>
<evidence type="ECO:0000313" key="2">
    <source>
        <dbReference type="Proteomes" id="UP001143910"/>
    </source>
</evidence>
<dbReference type="Proteomes" id="UP001143910">
    <property type="component" value="Unassembled WGS sequence"/>
</dbReference>